<evidence type="ECO:0000256" key="1">
    <source>
        <dbReference type="SAM" id="MobiDB-lite"/>
    </source>
</evidence>
<protein>
    <submittedName>
        <fullName evidence="2">Uncharacterized protein</fullName>
    </submittedName>
</protein>
<feature type="compositionally biased region" description="Low complexity" evidence="1">
    <location>
        <begin position="61"/>
        <end position="74"/>
    </location>
</feature>
<evidence type="ECO:0000313" key="2">
    <source>
        <dbReference type="EMBL" id="KAL0400042.1"/>
    </source>
</evidence>
<gene>
    <name evidence="2" type="ORF">Sradi_2347500</name>
</gene>
<accession>A0AAW2T6S5</accession>
<proteinExistence type="predicted"/>
<organism evidence="2">
    <name type="scientific">Sesamum radiatum</name>
    <name type="common">Black benniseed</name>
    <dbReference type="NCBI Taxonomy" id="300843"/>
    <lineage>
        <taxon>Eukaryota</taxon>
        <taxon>Viridiplantae</taxon>
        <taxon>Streptophyta</taxon>
        <taxon>Embryophyta</taxon>
        <taxon>Tracheophyta</taxon>
        <taxon>Spermatophyta</taxon>
        <taxon>Magnoliopsida</taxon>
        <taxon>eudicotyledons</taxon>
        <taxon>Gunneridae</taxon>
        <taxon>Pentapetalae</taxon>
        <taxon>asterids</taxon>
        <taxon>lamiids</taxon>
        <taxon>Lamiales</taxon>
        <taxon>Pedaliaceae</taxon>
        <taxon>Sesamum</taxon>
    </lineage>
</organism>
<name>A0AAW2T6S5_SESRA</name>
<dbReference type="EMBL" id="JACGWJ010000009">
    <property type="protein sequence ID" value="KAL0400042.1"/>
    <property type="molecule type" value="Genomic_DNA"/>
</dbReference>
<reference evidence="2" key="2">
    <citation type="journal article" date="2024" name="Plant">
        <title>Genomic evolution and insights into agronomic trait innovations of Sesamum species.</title>
        <authorList>
            <person name="Miao H."/>
            <person name="Wang L."/>
            <person name="Qu L."/>
            <person name="Liu H."/>
            <person name="Sun Y."/>
            <person name="Le M."/>
            <person name="Wang Q."/>
            <person name="Wei S."/>
            <person name="Zheng Y."/>
            <person name="Lin W."/>
            <person name="Duan Y."/>
            <person name="Cao H."/>
            <person name="Xiong S."/>
            <person name="Wang X."/>
            <person name="Wei L."/>
            <person name="Li C."/>
            <person name="Ma Q."/>
            <person name="Ju M."/>
            <person name="Zhao R."/>
            <person name="Li G."/>
            <person name="Mu C."/>
            <person name="Tian Q."/>
            <person name="Mei H."/>
            <person name="Zhang T."/>
            <person name="Gao T."/>
            <person name="Zhang H."/>
        </authorList>
    </citation>
    <scope>NUCLEOTIDE SEQUENCE</scope>
    <source>
        <strain evidence="2">G02</strain>
    </source>
</reference>
<reference evidence="2" key="1">
    <citation type="submission" date="2020-06" db="EMBL/GenBank/DDBJ databases">
        <authorList>
            <person name="Li T."/>
            <person name="Hu X."/>
            <person name="Zhang T."/>
            <person name="Song X."/>
            <person name="Zhang H."/>
            <person name="Dai N."/>
            <person name="Sheng W."/>
            <person name="Hou X."/>
            <person name="Wei L."/>
        </authorList>
    </citation>
    <scope>NUCLEOTIDE SEQUENCE</scope>
    <source>
        <strain evidence="2">G02</strain>
        <tissue evidence="2">Leaf</tissue>
    </source>
</reference>
<comment type="caution">
    <text evidence="2">The sequence shown here is derived from an EMBL/GenBank/DDBJ whole genome shotgun (WGS) entry which is preliminary data.</text>
</comment>
<feature type="region of interest" description="Disordered" evidence="1">
    <location>
        <begin position="16"/>
        <end position="82"/>
    </location>
</feature>
<sequence length="99" mass="10579">MVISRDAVLDEQFMLQQHQDKMPKDSSSSDTLQMELEPHSVAPENRGGSHPSSNDPVAVESSGSSLPTSGGSTTKWIGSPCSSSNLQLNSTLLNTQFLC</sequence>
<dbReference type="AlphaFoldDB" id="A0AAW2T6S5"/>